<organismHost>
    <name type="scientific">Twortvirus twort</name>
    <dbReference type="NCBI Taxonomy" id="55510"/>
</organismHost>
<evidence type="ECO:0000313" key="2">
    <source>
        <dbReference type="EMBL" id="QIW89187.1"/>
    </source>
</evidence>
<dbReference type="Proteomes" id="UP000503318">
    <property type="component" value="Segment"/>
</dbReference>
<protein>
    <submittedName>
        <fullName evidence="2">Uncharacterized protein</fullName>
    </submittedName>
</protein>
<dbReference type="OrthoDB" id="27499at10239"/>
<accession>A0A6H0X5S1</accession>
<proteinExistence type="predicted"/>
<organism evidence="2 3">
    <name type="scientific">Staphylococcus phage Twort (strain DSM 17442 / HER 48)</name>
    <name type="common">Bacteriophage Twort</name>
    <dbReference type="NCBI Taxonomy" id="2908167"/>
    <lineage>
        <taxon>Viruses</taxon>
        <taxon>Duplodnaviria</taxon>
        <taxon>Heunggongvirae</taxon>
        <taxon>Uroviricota</taxon>
        <taxon>Caudoviricetes</taxon>
        <taxon>Herelleviridae</taxon>
        <taxon>Twortvirinae</taxon>
        <taxon>Twortvirus</taxon>
        <taxon>Twortvirus twort</taxon>
    </lineage>
</organism>
<dbReference type="EMBL" id="MT151386">
    <property type="protein sequence ID" value="QIW89016.1"/>
    <property type="molecule type" value="Genomic_DNA"/>
</dbReference>
<dbReference type="KEGG" id="vg:5130344"/>
<dbReference type="EMBL" id="MT151386">
    <property type="protein sequence ID" value="QIW89187.1"/>
    <property type="molecule type" value="Genomic_DNA"/>
</dbReference>
<dbReference type="RefSeq" id="YP_238650.1">
    <property type="nucleotide sequence ID" value="NC_007021.1"/>
</dbReference>
<sequence length="135" mass="15694">MKIKKQVTFKELMGLYYKGELEQGDYEAEQGNTIVKVSCGIIGISFSQFYKNKDMFDSFPYIKNDTLFTIEQEIGLNTKLDKVVVVYEDTADIEYDISVNNILRRYDFDAEDYIVSINVEVNNELQTVWKDGKLL</sequence>
<evidence type="ECO:0000313" key="1">
    <source>
        <dbReference type="EMBL" id="QIW89016.1"/>
    </source>
</evidence>
<name>A0A6H0X5S1_BPTWO</name>
<evidence type="ECO:0000313" key="3">
    <source>
        <dbReference type="Proteomes" id="UP000503318"/>
    </source>
</evidence>
<reference evidence="2 3" key="1">
    <citation type="submission" date="2020-03" db="EMBL/GenBank/DDBJ databases">
        <title>Variable regions in the genome of staphylococcal bacteriophage Twort.</title>
        <authorList>
            <person name="Glowacka-Rutkowska A."/>
            <person name="Gawor J."/>
            <person name="Lobocka M."/>
        </authorList>
    </citation>
    <scope>NUCLEOTIDE SEQUENCE [LARGE SCALE GENOMIC DNA]</scope>
</reference>
<gene>
    <name evidence="1" type="ORF">TwortDSMZ_002</name>
    <name evidence="2" type="ORF">TwortDSMZ_191</name>
</gene>